<reference evidence="2" key="1">
    <citation type="submission" date="2017-09" db="EMBL/GenBank/DDBJ databases">
        <title>The Reconstruction of 2,631 Draft Metagenome-Assembled Genomes from the Global Oceans.</title>
        <authorList>
            <person name="Tully B.J."/>
            <person name="Graham E.D."/>
            <person name="Heidelberg J.F."/>
        </authorList>
    </citation>
    <scope>NUCLEOTIDE SEQUENCE [LARGE SCALE GENOMIC DNA]</scope>
</reference>
<name>A0A2D6M103_9ARCH</name>
<proteinExistence type="predicted"/>
<dbReference type="InterPro" id="IPR041164">
    <property type="entry name" value="LDcluster4"/>
</dbReference>
<organism evidence="1 2">
    <name type="scientific">Candidatus Iainarchaeum sp</name>
    <dbReference type="NCBI Taxonomy" id="3101447"/>
    <lineage>
        <taxon>Archaea</taxon>
        <taxon>Candidatus Iainarchaeota</taxon>
        <taxon>Candidatus Iainarchaeia</taxon>
        <taxon>Candidatus Iainarchaeales</taxon>
        <taxon>Candidatus Iainarchaeaceae</taxon>
        <taxon>Candidatus Iainarchaeum</taxon>
    </lineage>
</organism>
<dbReference type="Proteomes" id="UP000226592">
    <property type="component" value="Unassembled WGS sequence"/>
</dbReference>
<evidence type="ECO:0008006" key="3">
    <source>
        <dbReference type="Google" id="ProtNLM"/>
    </source>
</evidence>
<accession>A0A2D6M103</accession>
<evidence type="ECO:0000313" key="2">
    <source>
        <dbReference type="Proteomes" id="UP000226592"/>
    </source>
</evidence>
<protein>
    <recommendedName>
        <fullName evidence="3">TIGR00725 family protein</fullName>
    </recommendedName>
</protein>
<evidence type="ECO:0000313" key="1">
    <source>
        <dbReference type="EMBL" id="MAG22106.1"/>
    </source>
</evidence>
<dbReference type="SUPFAM" id="SSF102405">
    <property type="entry name" value="MCP/YpsA-like"/>
    <property type="match status" value="1"/>
</dbReference>
<dbReference type="Pfam" id="PF18306">
    <property type="entry name" value="LDcluster4"/>
    <property type="match status" value="1"/>
</dbReference>
<dbReference type="Gene3D" id="3.40.50.450">
    <property type="match status" value="1"/>
</dbReference>
<comment type="caution">
    <text evidence="1">The sequence shown here is derived from an EMBL/GenBank/DDBJ whole genome shotgun (WGS) entry which is preliminary data.</text>
</comment>
<dbReference type="EMBL" id="NZBU01000008">
    <property type="protein sequence ID" value="MAG22106.1"/>
    <property type="molecule type" value="Genomic_DNA"/>
</dbReference>
<sequence>MSRKFKIGVMGAATGSHDSGLLEKARGIGSAIAKSESILVYGATIGVPQAAAEAASEANAFVLGVSPAASEKEHLEKYKLPLDACSATIYTGFGFNGRNIILVRSCDAVIIANGRVGIMIEFGAAYVEEKVIGVLTGTGGISDKAKELEELFAGKCDATIIYDNDPEKLVEKVVAELNKQKN</sequence>
<gene>
    <name evidence="1" type="ORF">CL943_02265</name>
</gene>
<dbReference type="AlphaFoldDB" id="A0A2D6M103"/>